<reference evidence="1 2" key="1">
    <citation type="submission" date="2021-06" db="EMBL/GenBank/DDBJ databases">
        <authorList>
            <person name="Palmer J.M."/>
        </authorList>
    </citation>
    <scope>NUCLEOTIDE SEQUENCE [LARGE SCALE GENOMIC DNA]</scope>
    <source>
        <strain evidence="1 2">MEX-2019</strain>
        <tissue evidence="1">Muscle</tissue>
    </source>
</reference>
<dbReference type="Proteomes" id="UP001311232">
    <property type="component" value="Unassembled WGS sequence"/>
</dbReference>
<protein>
    <submittedName>
        <fullName evidence="1">Uncharacterized protein</fullName>
    </submittedName>
</protein>
<sequence length="92" mass="10278">MRRYERKLPRHLSACLPVTFPPLHQLGFSAYCFPYLNLRTSGTGEWVVTGFVLEEKEGGGGGGGDRVHGIRVSLRLTTVVTDQTGVQKLKFW</sequence>
<evidence type="ECO:0000313" key="1">
    <source>
        <dbReference type="EMBL" id="KAK5603964.1"/>
    </source>
</evidence>
<comment type="caution">
    <text evidence="1">The sequence shown here is derived from an EMBL/GenBank/DDBJ whole genome shotgun (WGS) entry which is preliminary data.</text>
</comment>
<gene>
    <name evidence="1" type="ORF">CRENBAI_025400</name>
</gene>
<keyword evidence="2" id="KW-1185">Reference proteome</keyword>
<name>A0AAV9R580_9TELE</name>
<organism evidence="1 2">
    <name type="scientific">Crenichthys baileyi</name>
    <name type="common">White River springfish</name>
    <dbReference type="NCBI Taxonomy" id="28760"/>
    <lineage>
        <taxon>Eukaryota</taxon>
        <taxon>Metazoa</taxon>
        <taxon>Chordata</taxon>
        <taxon>Craniata</taxon>
        <taxon>Vertebrata</taxon>
        <taxon>Euteleostomi</taxon>
        <taxon>Actinopterygii</taxon>
        <taxon>Neopterygii</taxon>
        <taxon>Teleostei</taxon>
        <taxon>Neoteleostei</taxon>
        <taxon>Acanthomorphata</taxon>
        <taxon>Ovalentaria</taxon>
        <taxon>Atherinomorphae</taxon>
        <taxon>Cyprinodontiformes</taxon>
        <taxon>Goodeidae</taxon>
        <taxon>Crenichthys</taxon>
    </lineage>
</organism>
<dbReference type="EMBL" id="JAHHUM010002386">
    <property type="protein sequence ID" value="KAK5603964.1"/>
    <property type="molecule type" value="Genomic_DNA"/>
</dbReference>
<accession>A0AAV9R580</accession>
<evidence type="ECO:0000313" key="2">
    <source>
        <dbReference type="Proteomes" id="UP001311232"/>
    </source>
</evidence>
<dbReference type="AlphaFoldDB" id="A0AAV9R580"/>
<proteinExistence type="predicted"/>